<gene>
    <name evidence="1" type="ORF">PCOR1329_LOCUS80</name>
</gene>
<accession>A0ABN9P648</accession>
<protein>
    <submittedName>
        <fullName evidence="1">Uncharacterized protein</fullName>
    </submittedName>
</protein>
<comment type="caution">
    <text evidence="1">The sequence shown here is derived from an EMBL/GenBank/DDBJ whole genome shotgun (WGS) entry which is preliminary data.</text>
</comment>
<evidence type="ECO:0000313" key="1">
    <source>
        <dbReference type="EMBL" id="CAK0788115.1"/>
    </source>
</evidence>
<sequence>MLMSFGMKVLVSLRTPSPVPRRRAFRFKKCTSSEQGSEATGGPFAKLVPTSRELNNSLMKLSIKTRAPMTRWQVVWIDAKRHERAKAAAATRAAQVANAAQAPRAPTGPAAAGAAAGHAAAGVAAIGARTNGY</sequence>
<organism evidence="1 2">
    <name type="scientific">Prorocentrum cordatum</name>
    <dbReference type="NCBI Taxonomy" id="2364126"/>
    <lineage>
        <taxon>Eukaryota</taxon>
        <taxon>Sar</taxon>
        <taxon>Alveolata</taxon>
        <taxon>Dinophyceae</taxon>
        <taxon>Prorocentrales</taxon>
        <taxon>Prorocentraceae</taxon>
        <taxon>Prorocentrum</taxon>
    </lineage>
</organism>
<evidence type="ECO:0000313" key="2">
    <source>
        <dbReference type="Proteomes" id="UP001189429"/>
    </source>
</evidence>
<name>A0ABN9P648_9DINO</name>
<dbReference type="EMBL" id="CAUYUJ010000002">
    <property type="protein sequence ID" value="CAK0788115.1"/>
    <property type="molecule type" value="Genomic_DNA"/>
</dbReference>
<proteinExistence type="predicted"/>
<reference evidence="1" key="1">
    <citation type="submission" date="2023-10" db="EMBL/GenBank/DDBJ databases">
        <authorList>
            <person name="Chen Y."/>
            <person name="Shah S."/>
            <person name="Dougan E. K."/>
            <person name="Thang M."/>
            <person name="Chan C."/>
        </authorList>
    </citation>
    <scope>NUCLEOTIDE SEQUENCE [LARGE SCALE GENOMIC DNA]</scope>
</reference>
<keyword evidence="2" id="KW-1185">Reference proteome</keyword>
<dbReference type="Proteomes" id="UP001189429">
    <property type="component" value="Unassembled WGS sequence"/>
</dbReference>